<evidence type="ECO:0000313" key="3">
    <source>
        <dbReference type="Proteomes" id="UP000886595"/>
    </source>
</evidence>
<dbReference type="InterPro" id="IPR015915">
    <property type="entry name" value="Kelch-typ_b-propeller"/>
</dbReference>
<protein>
    <recommendedName>
        <fullName evidence="1">F-box domain-containing protein</fullName>
    </recommendedName>
</protein>
<dbReference type="Pfam" id="PF25210">
    <property type="entry name" value="Kelch_FKB95"/>
    <property type="match status" value="1"/>
</dbReference>
<dbReference type="InterPro" id="IPR057499">
    <property type="entry name" value="Kelch_FKB95"/>
</dbReference>
<proteinExistence type="predicted"/>
<dbReference type="SMART" id="SM00256">
    <property type="entry name" value="FBOX"/>
    <property type="match status" value="1"/>
</dbReference>
<dbReference type="PROSITE" id="PS50181">
    <property type="entry name" value="FBOX"/>
    <property type="match status" value="1"/>
</dbReference>
<dbReference type="AlphaFoldDB" id="A0A8X7VCE4"/>
<comment type="caution">
    <text evidence="2">The sequence shown here is derived from an EMBL/GenBank/DDBJ whole genome shotgun (WGS) entry which is preliminary data.</text>
</comment>
<dbReference type="SUPFAM" id="SSF81383">
    <property type="entry name" value="F-box domain"/>
    <property type="match status" value="1"/>
</dbReference>
<evidence type="ECO:0000259" key="1">
    <source>
        <dbReference type="PROSITE" id="PS50181"/>
    </source>
</evidence>
<dbReference type="Pfam" id="PF00646">
    <property type="entry name" value="F-box"/>
    <property type="match status" value="1"/>
</dbReference>
<dbReference type="EMBL" id="JAAMPC010000006">
    <property type="protein sequence ID" value="KAG2308651.1"/>
    <property type="molecule type" value="Genomic_DNA"/>
</dbReference>
<dbReference type="Proteomes" id="UP000886595">
    <property type="component" value="Unassembled WGS sequence"/>
</dbReference>
<dbReference type="InterPro" id="IPR036047">
    <property type="entry name" value="F-box-like_dom_sf"/>
</dbReference>
<feature type="domain" description="F-box" evidence="1">
    <location>
        <begin position="11"/>
        <end position="57"/>
    </location>
</feature>
<dbReference type="SUPFAM" id="SSF117281">
    <property type="entry name" value="Kelch motif"/>
    <property type="match status" value="1"/>
</dbReference>
<sequence>MEKEEQSSEPPSQTASLPRDLVVDILARVSRSDYPALSLVSKHFRSIVSSCEVYARRSLLGCTEHCLYVFLADANSKGNRCYILRRKTNGEHGLFLVPSLPSMPYGSRFVAVGSKIYVFGTGKNSDTSLSIDCGSYTVQPLPSMHVPLSYTVAGVMDGRIYVIGRHQRDLDKMMVLVFNTETQTWETDSVVMADKMYGKYCKCYVYEPKERKWERDEVLNSKEWRFACVVDDVLYYYECYGKESRAYDRKQRCWLVVKGLEALLATRLLWWPHTESYGGKLALFFPEDEEIWCAEISLERSQEGEIWGKVEWCNCLVTWTGRKFHYTESLDVVV</sequence>
<accession>A0A8X7VCE4</accession>
<reference evidence="2 3" key="1">
    <citation type="submission" date="2020-02" db="EMBL/GenBank/DDBJ databases">
        <authorList>
            <person name="Ma Q."/>
            <person name="Huang Y."/>
            <person name="Song X."/>
            <person name="Pei D."/>
        </authorList>
    </citation>
    <scope>NUCLEOTIDE SEQUENCE [LARGE SCALE GENOMIC DNA]</scope>
    <source>
        <strain evidence="2">Sxm20200214</strain>
        <tissue evidence="2">Leaf</tissue>
    </source>
</reference>
<dbReference type="InterPro" id="IPR001810">
    <property type="entry name" value="F-box_dom"/>
</dbReference>
<evidence type="ECO:0000313" key="2">
    <source>
        <dbReference type="EMBL" id="KAG2308651.1"/>
    </source>
</evidence>
<dbReference type="InterPro" id="IPR050354">
    <property type="entry name" value="F-box/kelch-repeat_ARATH"/>
</dbReference>
<dbReference type="OrthoDB" id="1090235at2759"/>
<organism evidence="2 3">
    <name type="scientific">Brassica carinata</name>
    <name type="common">Ethiopian mustard</name>
    <name type="synonym">Abyssinian cabbage</name>
    <dbReference type="NCBI Taxonomy" id="52824"/>
    <lineage>
        <taxon>Eukaryota</taxon>
        <taxon>Viridiplantae</taxon>
        <taxon>Streptophyta</taxon>
        <taxon>Embryophyta</taxon>
        <taxon>Tracheophyta</taxon>
        <taxon>Spermatophyta</taxon>
        <taxon>Magnoliopsida</taxon>
        <taxon>eudicotyledons</taxon>
        <taxon>Gunneridae</taxon>
        <taxon>Pentapetalae</taxon>
        <taxon>rosids</taxon>
        <taxon>malvids</taxon>
        <taxon>Brassicales</taxon>
        <taxon>Brassicaceae</taxon>
        <taxon>Brassiceae</taxon>
        <taxon>Brassica</taxon>
    </lineage>
</organism>
<dbReference type="CDD" id="cd22152">
    <property type="entry name" value="F-box_AtAFR-like"/>
    <property type="match status" value="1"/>
</dbReference>
<dbReference type="PANTHER" id="PTHR24414">
    <property type="entry name" value="F-BOX/KELCH-REPEAT PROTEIN SKIP4"/>
    <property type="match status" value="1"/>
</dbReference>
<name>A0A8X7VCE4_BRACI</name>
<keyword evidence="3" id="KW-1185">Reference proteome</keyword>
<dbReference type="Gene3D" id="2.120.10.80">
    <property type="entry name" value="Kelch-type beta propeller"/>
    <property type="match status" value="1"/>
</dbReference>
<dbReference type="PANTHER" id="PTHR24414:SF132">
    <property type="entry name" value="F-BOX DOMAIN-CONTAINING PROTEIN"/>
    <property type="match status" value="1"/>
</dbReference>
<gene>
    <name evidence="2" type="ORF">Bca52824_028399</name>
</gene>